<organism evidence="2 3">
    <name type="scientific">Aphis glycines</name>
    <name type="common">Soybean aphid</name>
    <dbReference type="NCBI Taxonomy" id="307491"/>
    <lineage>
        <taxon>Eukaryota</taxon>
        <taxon>Metazoa</taxon>
        <taxon>Ecdysozoa</taxon>
        <taxon>Arthropoda</taxon>
        <taxon>Hexapoda</taxon>
        <taxon>Insecta</taxon>
        <taxon>Pterygota</taxon>
        <taxon>Neoptera</taxon>
        <taxon>Paraneoptera</taxon>
        <taxon>Hemiptera</taxon>
        <taxon>Sternorrhyncha</taxon>
        <taxon>Aphidomorpha</taxon>
        <taxon>Aphidoidea</taxon>
        <taxon>Aphididae</taxon>
        <taxon>Aphidini</taxon>
        <taxon>Aphis</taxon>
        <taxon>Aphis</taxon>
    </lineage>
</organism>
<accession>A0A6G0U666</accession>
<keyword evidence="3" id="KW-1185">Reference proteome</keyword>
<evidence type="ECO:0000313" key="3">
    <source>
        <dbReference type="Proteomes" id="UP000475862"/>
    </source>
</evidence>
<evidence type="ECO:0000313" key="2">
    <source>
        <dbReference type="EMBL" id="KAE9544433.1"/>
    </source>
</evidence>
<evidence type="ECO:0000256" key="1">
    <source>
        <dbReference type="SAM" id="MobiDB-lite"/>
    </source>
</evidence>
<dbReference type="EMBL" id="VYZN01000002">
    <property type="protein sequence ID" value="KAE9544433.1"/>
    <property type="molecule type" value="Genomic_DNA"/>
</dbReference>
<comment type="caution">
    <text evidence="2">The sequence shown here is derived from an EMBL/GenBank/DDBJ whole genome shotgun (WGS) entry which is preliminary data.</text>
</comment>
<name>A0A6G0U666_APHGL</name>
<gene>
    <name evidence="2" type="ORF">AGLY_001612</name>
</gene>
<proteinExistence type="predicted"/>
<dbReference type="AlphaFoldDB" id="A0A6G0U666"/>
<feature type="compositionally biased region" description="Polar residues" evidence="1">
    <location>
        <begin position="106"/>
        <end position="137"/>
    </location>
</feature>
<feature type="region of interest" description="Disordered" evidence="1">
    <location>
        <begin position="106"/>
        <end position="171"/>
    </location>
</feature>
<sequence>MYILTLSSIFIILYIIRRIFNNVCHTSSKNIFSKIEELCSNSNKTKIGHMTMQMGNVKSTNLDLNLDTSATFHRNGAKFSSFRKKPTSSRSFRNRVSRSLYNSTASSSVPASMTSDSAKPSDSTTAAEQHNMISSASLPVFTSPASTPGYSSSKHPAHMPSISATPVKNKSKYCRIL</sequence>
<feature type="compositionally biased region" description="Polar residues" evidence="1">
    <location>
        <begin position="143"/>
        <end position="154"/>
    </location>
</feature>
<protein>
    <submittedName>
        <fullName evidence="2">Uncharacterized protein</fullName>
    </submittedName>
</protein>
<reference evidence="2 3" key="1">
    <citation type="submission" date="2019-08" db="EMBL/GenBank/DDBJ databases">
        <title>The genome of the soybean aphid Biotype 1, its phylome, world population structure and adaptation to the North American continent.</title>
        <authorList>
            <person name="Giordano R."/>
            <person name="Donthu R.K."/>
            <person name="Hernandez A.G."/>
            <person name="Wright C.L."/>
            <person name="Zimin A.V."/>
        </authorList>
    </citation>
    <scope>NUCLEOTIDE SEQUENCE [LARGE SCALE GENOMIC DNA]</scope>
    <source>
        <tissue evidence="2">Whole aphids</tissue>
    </source>
</reference>
<dbReference type="Proteomes" id="UP000475862">
    <property type="component" value="Unassembled WGS sequence"/>
</dbReference>